<dbReference type="Proteomes" id="UP000546642">
    <property type="component" value="Unassembled WGS sequence"/>
</dbReference>
<keyword evidence="2" id="KW-1185">Reference proteome</keyword>
<accession>A0A7W9YHB3</accession>
<dbReference type="AlphaFoldDB" id="A0A7W9YHB3"/>
<reference evidence="1 2" key="1">
    <citation type="submission" date="2020-08" db="EMBL/GenBank/DDBJ databases">
        <title>Sequencing the genomes of 1000 actinobacteria strains.</title>
        <authorList>
            <person name="Klenk H.-P."/>
        </authorList>
    </citation>
    <scope>NUCLEOTIDE SEQUENCE [LARGE SCALE GENOMIC DNA]</scope>
    <source>
        <strain evidence="1 2">DSM 46659</strain>
    </source>
</reference>
<dbReference type="EMBL" id="JACHDS010000001">
    <property type="protein sequence ID" value="MBB6172148.1"/>
    <property type="molecule type" value="Genomic_DNA"/>
</dbReference>
<protein>
    <submittedName>
        <fullName evidence="1">Uncharacterized protein</fullName>
    </submittedName>
</protein>
<comment type="caution">
    <text evidence="1">The sequence shown here is derived from an EMBL/GenBank/DDBJ whole genome shotgun (WGS) entry which is preliminary data.</text>
</comment>
<evidence type="ECO:0000313" key="2">
    <source>
        <dbReference type="Proteomes" id="UP000546642"/>
    </source>
</evidence>
<evidence type="ECO:0000313" key="1">
    <source>
        <dbReference type="EMBL" id="MBB6172148.1"/>
    </source>
</evidence>
<name>A0A7W9YHB3_9ACTN</name>
<gene>
    <name evidence="1" type="ORF">HNR23_002208</name>
</gene>
<organism evidence="1 2">
    <name type="scientific">Nocardiopsis mwathae</name>
    <dbReference type="NCBI Taxonomy" id="1472723"/>
    <lineage>
        <taxon>Bacteria</taxon>
        <taxon>Bacillati</taxon>
        <taxon>Actinomycetota</taxon>
        <taxon>Actinomycetes</taxon>
        <taxon>Streptosporangiales</taxon>
        <taxon>Nocardiopsidaceae</taxon>
        <taxon>Nocardiopsis</taxon>
    </lineage>
</organism>
<proteinExistence type="predicted"/>
<sequence length="119" mass="12969">MGAWRERPDNWPWGVPTTDTPGFVDHAVHWLAEHAIPARVGVLAGEIYASPRATARTGWRFLSATAQAFEREAATLRRELRDVGLDPGVVDEVVAIAARDAARGRARVAELEAIGPHLP</sequence>
<dbReference type="RefSeq" id="WP_184075485.1">
    <property type="nucleotide sequence ID" value="NZ_JACHDS010000001.1"/>
</dbReference>